<keyword evidence="7 12" id="KW-0573">Peptidoglycan synthesis</keyword>
<evidence type="ECO:0000256" key="3">
    <source>
        <dbReference type="ARBA" id="ARBA00022490"/>
    </source>
</evidence>
<comment type="pathway">
    <text evidence="2 12">Cell wall biogenesis; peptidoglycan biosynthesis.</text>
</comment>
<dbReference type="GO" id="GO:0008360">
    <property type="term" value="P:regulation of cell shape"/>
    <property type="evidence" value="ECO:0007669"/>
    <property type="project" value="UniProtKB-KW"/>
</dbReference>
<organism evidence="13 14">
    <name type="scientific">Paenibacillus larvae subsp. pulvifaciens</name>
    <dbReference type="NCBI Taxonomy" id="1477"/>
    <lineage>
        <taxon>Bacteria</taxon>
        <taxon>Bacillati</taxon>
        <taxon>Bacillota</taxon>
        <taxon>Bacilli</taxon>
        <taxon>Bacillales</taxon>
        <taxon>Paenibacillaceae</taxon>
        <taxon>Paenibacillus</taxon>
    </lineage>
</organism>
<gene>
    <name evidence="12" type="primary">murA</name>
    <name evidence="13" type="ORF">B7C51_12400</name>
</gene>
<evidence type="ECO:0000256" key="2">
    <source>
        <dbReference type="ARBA" id="ARBA00004752"/>
    </source>
</evidence>
<feature type="binding site" evidence="12">
    <location>
        <position position="329"/>
    </location>
    <ligand>
        <name>UDP-N-acetyl-alpha-D-glucosamine</name>
        <dbReference type="ChEBI" id="CHEBI:57705"/>
    </ligand>
</feature>
<dbReference type="FunFam" id="3.65.10.10:FF:000001">
    <property type="entry name" value="UDP-N-acetylglucosamine 1-carboxyvinyltransferase"/>
    <property type="match status" value="1"/>
</dbReference>
<proteinExistence type="inferred from homology"/>
<feature type="active site" description="Proton donor" evidence="12">
    <location>
        <position position="117"/>
    </location>
</feature>
<comment type="subcellular location">
    <subcellularLocation>
        <location evidence="1 12">Cytoplasm</location>
    </subcellularLocation>
</comment>
<keyword evidence="4 12" id="KW-0132">Cell division</keyword>
<dbReference type="GO" id="GO:0071555">
    <property type="term" value="P:cell wall organization"/>
    <property type="evidence" value="ECO:0007669"/>
    <property type="project" value="UniProtKB-KW"/>
</dbReference>
<evidence type="ECO:0000256" key="6">
    <source>
        <dbReference type="ARBA" id="ARBA00022960"/>
    </source>
</evidence>
<dbReference type="InterPro" id="IPR005750">
    <property type="entry name" value="UDP_GlcNAc_COvinyl_MurA"/>
</dbReference>
<dbReference type="EMBL" id="CP020557">
    <property type="protein sequence ID" value="ARF68439.1"/>
    <property type="molecule type" value="Genomic_DNA"/>
</dbReference>
<evidence type="ECO:0000256" key="12">
    <source>
        <dbReference type="HAMAP-Rule" id="MF_00111"/>
    </source>
</evidence>
<dbReference type="AlphaFoldDB" id="A0A1U9YNP1"/>
<dbReference type="Pfam" id="PF00275">
    <property type="entry name" value="EPSP_synthase"/>
    <property type="match status" value="1"/>
</dbReference>
<dbReference type="InterPro" id="IPR036968">
    <property type="entry name" value="Enolpyruvate_Tfrase_sf"/>
</dbReference>
<keyword evidence="12" id="KW-0670">Pyruvate</keyword>
<dbReference type="PANTHER" id="PTHR43783:SF1">
    <property type="entry name" value="UDP-N-ACETYLGLUCOSAMINE 1-CARBOXYVINYLTRANSFERASE"/>
    <property type="match status" value="1"/>
</dbReference>
<dbReference type="InterPro" id="IPR050068">
    <property type="entry name" value="MurA_subfamily"/>
</dbReference>
<dbReference type="InterPro" id="IPR001986">
    <property type="entry name" value="Enolpyruvate_Tfrase_dom"/>
</dbReference>
<keyword evidence="6 12" id="KW-0133">Cell shape</keyword>
<dbReference type="NCBIfam" id="NF006873">
    <property type="entry name" value="PRK09369.1"/>
    <property type="match status" value="1"/>
</dbReference>
<evidence type="ECO:0000313" key="14">
    <source>
        <dbReference type="Proteomes" id="UP000192727"/>
    </source>
</evidence>
<evidence type="ECO:0000256" key="4">
    <source>
        <dbReference type="ARBA" id="ARBA00022618"/>
    </source>
</evidence>
<comment type="catalytic activity">
    <reaction evidence="11 12">
        <text>phosphoenolpyruvate + UDP-N-acetyl-alpha-D-glucosamine = UDP-N-acetyl-3-O-(1-carboxyvinyl)-alpha-D-glucosamine + phosphate</text>
        <dbReference type="Rhea" id="RHEA:18681"/>
        <dbReference type="ChEBI" id="CHEBI:43474"/>
        <dbReference type="ChEBI" id="CHEBI:57705"/>
        <dbReference type="ChEBI" id="CHEBI:58702"/>
        <dbReference type="ChEBI" id="CHEBI:68483"/>
        <dbReference type="EC" id="2.5.1.7"/>
    </reaction>
</comment>
<dbReference type="SUPFAM" id="SSF55205">
    <property type="entry name" value="EPT/RTPC-like"/>
    <property type="match status" value="1"/>
</dbReference>
<keyword evidence="9 12" id="KW-0961">Cell wall biogenesis/degradation</keyword>
<evidence type="ECO:0000256" key="11">
    <source>
        <dbReference type="ARBA" id="ARBA00047527"/>
    </source>
</evidence>
<feature type="binding site" evidence="12">
    <location>
        <begin position="22"/>
        <end position="23"/>
    </location>
    <ligand>
        <name>phosphoenolpyruvate</name>
        <dbReference type="ChEBI" id="CHEBI:58702"/>
    </ligand>
</feature>
<accession>A0A1U9YNP1</accession>
<evidence type="ECO:0000256" key="9">
    <source>
        <dbReference type="ARBA" id="ARBA00023316"/>
    </source>
</evidence>
<comment type="similarity">
    <text evidence="10 12">Belongs to the EPSP synthase family. MurA subfamily.</text>
</comment>
<keyword evidence="8 12" id="KW-0131">Cell cycle</keyword>
<dbReference type="PANTHER" id="PTHR43783">
    <property type="entry name" value="UDP-N-ACETYLGLUCOSAMINE 1-CARBOXYVINYLTRANSFERASE"/>
    <property type="match status" value="1"/>
</dbReference>
<dbReference type="GO" id="GO:0008760">
    <property type="term" value="F:UDP-N-acetylglucosamine 1-carboxyvinyltransferase activity"/>
    <property type="evidence" value="ECO:0007669"/>
    <property type="project" value="UniProtKB-UniRule"/>
</dbReference>
<dbReference type="UniPathway" id="UPA00219"/>
<dbReference type="GO" id="GO:0005737">
    <property type="term" value="C:cytoplasm"/>
    <property type="evidence" value="ECO:0007669"/>
    <property type="project" value="UniProtKB-SubCell"/>
</dbReference>
<dbReference type="GO" id="GO:0051301">
    <property type="term" value="P:cell division"/>
    <property type="evidence" value="ECO:0007669"/>
    <property type="project" value="UniProtKB-KW"/>
</dbReference>
<evidence type="ECO:0000313" key="13">
    <source>
        <dbReference type="EMBL" id="ARF68439.1"/>
    </source>
</evidence>
<comment type="function">
    <text evidence="12">Cell wall formation. Adds enolpyruvyl to UDP-N-acetylglucosamine.</text>
</comment>
<dbReference type="CDD" id="cd01555">
    <property type="entry name" value="UdpNAET"/>
    <property type="match status" value="1"/>
</dbReference>
<evidence type="ECO:0000256" key="8">
    <source>
        <dbReference type="ARBA" id="ARBA00023306"/>
    </source>
</evidence>
<evidence type="ECO:0000256" key="5">
    <source>
        <dbReference type="ARBA" id="ARBA00022679"/>
    </source>
</evidence>
<feature type="binding site" evidence="12">
    <location>
        <position position="93"/>
    </location>
    <ligand>
        <name>UDP-N-acetyl-alpha-D-glucosamine</name>
        <dbReference type="ChEBI" id="CHEBI:57705"/>
    </ligand>
</feature>
<dbReference type="GO" id="GO:0019277">
    <property type="term" value="P:UDP-N-acetylgalactosamine biosynthetic process"/>
    <property type="evidence" value="ECO:0007669"/>
    <property type="project" value="InterPro"/>
</dbReference>
<feature type="modified residue" description="2-(S-cysteinyl)pyruvic acid O-phosphothioketal" evidence="12">
    <location>
        <position position="117"/>
    </location>
</feature>
<dbReference type="NCBIfam" id="TIGR01072">
    <property type="entry name" value="murA"/>
    <property type="match status" value="1"/>
</dbReference>
<dbReference type="Proteomes" id="UP000192727">
    <property type="component" value="Chromosome"/>
</dbReference>
<keyword evidence="5 12" id="KW-0808">Transferase</keyword>
<feature type="binding site" evidence="12">
    <location>
        <begin position="122"/>
        <end position="126"/>
    </location>
    <ligand>
        <name>UDP-N-acetyl-alpha-D-glucosamine</name>
        <dbReference type="ChEBI" id="CHEBI:57705"/>
    </ligand>
</feature>
<dbReference type="InterPro" id="IPR013792">
    <property type="entry name" value="RNA3'P_cycl/enolpyr_Trfase_a/b"/>
</dbReference>
<dbReference type="GO" id="GO:0009252">
    <property type="term" value="P:peptidoglycan biosynthetic process"/>
    <property type="evidence" value="ECO:0007669"/>
    <property type="project" value="UniProtKB-UniRule"/>
</dbReference>
<dbReference type="HAMAP" id="MF_00111">
    <property type="entry name" value="MurA"/>
    <property type="match status" value="1"/>
</dbReference>
<reference evidence="13 14" key="1">
    <citation type="submission" date="2017-03" db="EMBL/GenBank/DDBJ databases">
        <title>Paenibacillus larvae genome sequencing.</title>
        <authorList>
            <person name="Dingman D.W."/>
        </authorList>
    </citation>
    <scope>NUCLEOTIDE SEQUENCE [LARGE SCALE GENOMIC DNA]</scope>
    <source>
        <strain evidence="13 14">SAG 10367</strain>
    </source>
</reference>
<evidence type="ECO:0000256" key="7">
    <source>
        <dbReference type="ARBA" id="ARBA00022984"/>
    </source>
</evidence>
<evidence type="ECO:0000256" key="10">
    <source>
        <dbReference type="ARBA" id="ARBA00038367"/>
    </source>
</evidence>
<comment type="caution">
    <text evidence="12">Lacks conserved residue(s) required for the propagation of feature annotation.</text>
</comment>
<feature type="binding site" evidence="12">
    <location>
        <position position="307"/>
    </location>
    <ligand>
        <name>UDP-N-acetyl-alpha-D-glucosamine</name>
        <dbReference type="ChEBI" id="CHEBI:57705"/>
    </ligand>
</feature>
<dbReference type="Gene3D" id="3.65.10.10">
    <property type="entry name" value="Enolpyruvate transferase domain"/>
    <property type="match status" value="2"/>
</dbReference>
<protein>
    <recommendedName>
        <fullName evidence="12">UDP-N-acetylglucosamine 1-carboxyvinyltransferase</fullName>
        <ecNumber evidence="12">2.5.1.7</ecNumber>
    </recommendedName>
    <alternativeName>
        <fullName evidence="12">Enoylpyruvate transferase</fullName>
    </alternativeName>
    <alternativeName>
        <fullName evidence="12">UDP-N-acetylglucosamine enolpyruvyl transferase</fullName>
        <shortName evidence="12">EPT</shortName>
    </alternativeName>
</protein>
<dbReference type="EC" id="2.5.1.7" evidence="12"/>
<dbReference type="GeneID" id="64216957"/>
<keyword evidence="3 12" id="KW-0963">Cytoplasm</keyword>
<evidence type="ECO:0000256" key="1">
    <source>
        <dbReference type="ARBA" id="ARBA00004496"/>
    </source>
</evidence>
<name>A0A1U9YNP1_9BACL</name>
<sequence>MSKIIVRGGRKLSGKVKVNGAKNAVLPIIAASLLASEGESVIQDAPPLDDVLVINKVLESLGAKLEYTNNAIRICANSIQTCEASYELVRKMRASFLVMGPLLARLGEARISLPGGCAIGTRPIDQHLKGFEAMGAEIELGQGYIEARVKGRLKGTKIYLDVASVGATENIIMAAVLAEGTTILENAAKEPEIVDLANYLNAMGAVVRGAGTGMIRIEGVEKLRGAVHTVIPDRIEAGTYMIAAAITKSDLYVEGAIGDHLRPVISKLQEMGVTVEEDENGIRVIGTDKPLKAVDVKTLPYPGFPTDMQSQMMALLMVADGTSLVSETVFENRFMHVDEFINMNAEIKVDGRTAIVTGNTKLKGAKVCATDLRAGAALILAGLVAEGETEITGLHHIDRGYVDIAATLNSVGADIQRVSDQELKAVEPDMGMLAVQPTWA</sequence>
<dbReference type="RefSeq" id="WP_077996421.1">
    <property type="nucleotide sequence ID" value="NZ_CP019794.1"/>
</dbReference>